<name>L8GYM9_ACACF</name>
<reference evidence="3 4" key="1">
    <citation type="journal article" date="2013" name="Genome Biol.">
        <title>Genome of Acanthamoeba castellanii highlights extensive lateral gene transfer and early evolution of tyrosine kinase signaling.</title>
        <authorList>
            <person name="Clarke M."/>
            <person name="Lohan A.J."/>
            <person name="Liu B."/>
            <person name="Lagkouvardos I."/>
            <person name="Roy S."/>
            <person name="Zafar N."/>
            <person name="Bertelli C."/>
            <person name="Schilde C."/>
            <person name="Kianianmomeni A."/>
            <person name="Burglin T.R."/>
            <person name="Frech C."/>
            <person name="Turcotte B."/>
            <person name="Kopec K.O."/>
            <person name="Synnott J.M."/>
            <person name="Choo C."/>
            <person name="Paponov I."/>
            <person name="Finkler A."/>
            <person name="Soon Heng Tan C."/>
            <person name="Hutchins A.P."/>
            <person name="Weinmeier T."/>
            <person name="Rattei T."/>
            <person name="Chu J.S."/>
            <person name="Gimenez G."/>
            <person name="Irimia M."/>
            <person name="Rigden D.J."/>
            <person name="Fitzpatrick D.A."/>
            <person name="Lorenzo-Morales J."/>
            <person name="Bateman A."/>
            <person name="Chiu C.H."/>
            <person name="Tang P."/>
            <person name="Hegemann P."/>
            <person name="Fromm H."/>
            <person name="Raoult D."/>
            <person name="Greub G."/>
            <person name="Miranda-Saavedra D."/>
            <person name="Chen N."/>
            <person name="Nash P."/>
            <person name="Ginger M.L."/>
            <person name="Horn M."/>
            <person name="Schaap P."/>
            <person name="Caler L."/>
            <person name="Loftus B."/>
        </authorList>
    </citation>
    <scope>NUCLEOTIDE SEQUENCE [LARGE SCALE GENOMIC DNA]</scope>
    <source>
        <strain evidence="3 4">Neff</strain>
    </source>
</reference>
<feature type="compositionally biased region" description="Acidic residues" evidence="1">
    <location>
        <begin position="328"/>
        <end position="344"/>
    </location>
</feature>
<dbReference type="OMA" id="SHEHIRY"/>
<dbReference type="PANTHER" id="PTHR36492:SF2">
    <property type="entry name" value="[ACYL-CARRIER-PROTEIN] PHOSPHODIESTERASE PPTH"/>
    <property type="match status" value="1"/>
</dbReference>
<dbReference type="EMBL" id="KB007974">
    <property type="protein sequence ID" value="ELR17623.1"/>
    <property type="molecule type" value="Genomic_DNA"/>
</dbReference>
<dbReference type="Proteomes" id="UP000011083">
    <property type="component" value="Unassembled WGS sequence"/>
</dbReference>
<evidence type="ECO:0000256" key="1">
    <source>
        <dbReference type="SAM" id="MobiDB-lite"/>
    </source>
</evidence>
<dbReference type="Pfam" id="PF00149">
    <property type="entry name" value="Metallophos"/>
    <property type="match status" value="1"/>
</dbReference>
<dbReference type="OrthoDB" id="550558at2759"/>
<evidence type="ECO:0000313" key="3">
    <source>
        <dbReference type="EMBL" id="ELR17623.1"/>
    </source>
</evidence>
<evidence type="ECO:0000313" key="4">
    <source>
        <dbReference type="Proteomes" id="UP000011083"/>
    </source>
</evidence>
<dbReference type="KEGG" id="acan:ACA1_063870"/>
<feature type="domain" description="Calcineurin-like phosphoesterase" evidence="2">
    <location>
        <begin position="13"/>
        <end position="271"/>
    </location>
</feature>
<dbReference type="GeneID" id="14917946"/>
<dbReference type="InterPro" id="IPR029052">
    <property type="entry name" value="Metallo-depent_PP-like"/>
</dbReference>
<dbReference type="InterPro" id="IPR004843">
    <property type="entry name" value="Calcineurin-like_PHP"/>
</dbReference>
<dbReference type="STRING" id="1257118.L8GYM9"/>
<feature type="compositionally biased region" description="Basic and acidic residues" evidence="1">
    <location>
        <begin position="314"/>
        <end position="327"/>
    </location>
</feature>
<dbReference type="GO" id="GO:0016787">
    <property type="term" value="F:hydrolase activity"/>
    <property type="evidence" value="ECO:0007669"/>
    <property type="project" value="InterPro"/>
</dbReference>
<feature type="region of interest" description="Disordered" evidence="1">
    <location>
        <begin position="314"/>
        <end position="357"/>
    </location>
</feature>
<organism evidence="3 4">
    <name type="scientific">Acanthamoeba castellanii (strain ATCC 30010 / Neff)</name>
    <dbReference type="NCBI Taxonomy" id="1257118"/>
    <lineage>
        <taxon>Eukaryota</taxon>
        <taxon>Amoebozoa</taxon>
        <taxon>Discosea</taxon>
        <taxon>Longamoebia</taxon>
        <taxon>Centramoebida</taxon>
        <taxon>Acanthamoebidae</taxon>
        <taxon>Acanthamoeba</taxon>
    </lineage>
</organism>
<accession>L8GYM9</accession>
<dbReference type="Gene3D" id="3.60.21.10">
    <property type="match status" value="1"/>
</dbReference>
<dbReference type="AlphaFoldDB" id="L8GYM9"/>
<dbReference type="InterPro" id="IPR052963">
    <property type="entry name" value="Pantetheine_PDE"/>
</dbReference>
<protein>
    <submittedName>
        <fullName evidence="3">Ser/Thr phosphatase, putative</fullName>
    </submittedName>
</protein>
<evidence type="ECO:0000259" key="2">
    <source>
        <dbReference type="Pfam" id="PF00149"/>
    </source>
</evidence>
<dbReference type="PANTHER" id="PTHR36492">
    <property type="match status" value="1"/>
</dbReference>
<dbReference type="RefSeq" id="XP_004339636.1">
    <property type="nucleotide sequence ID" value="XM_004339588.1"/>
</dbReference>
<proteinExistence type="predicted"/>
<keyword evidence="4" id="KW-1185">Reference proteome</keyword>
<dbReference type="VEuPathDB" id="AmoebaDB:ACA1_063870"/>
<gene>
    <name evidence="3" type="ORF">ACA1_063870</name>
</gene>
<dbReference type="SUPFAM" id="SSF56300">
    <property type="entry name" value="Metallo-dependent phosphatases"/>
    <property type="match status" value="1"/>
</dbReference>
<sequence length="357" mass="40547">MGNSAPGVGVSTRVFACSDLHVDHKSNWAHLQEVVKEGGYTGRDVLIVAGDVSTELSLLRRTLGFLAEVFHGGHDEGANEDEEEEEEERSTKKRMSNVFFCPGNNELRLARSDKKQNGTCDSLAKLADVLRVCEEVGVHTQPAKVNGQVWVVPLLAWYTPSFDPEWDRESHDYRRGWLDFRACAWPAELDGAVGGVAAHFLARNEEWMDSSLLPFDAPVVSFSHFLPRFELLPKRIFLLNKTLPLVVGDERLDEQIRRIGSQVHVFGHTHIDKDKVIDSVRYVQNAFGHPAERNKVWHALKATYRPKLVLEVFPDGRSRSEDQRGSDREEEGEDEDEASEEPHEDESNKRKRKKKQK</sequence>